<organism evidence="1">
    <name type="scientific">marine sediment metagenome</name>
    <dbReference type="NCBI Taxonomy" id="412755"/>
    <lineage>
        <taxon>unclassified sequences</taxon>
        <taxon>metagenomes</taxon>
        <taxon>ecological metagenomes</taxon>
    </lineage>
</organism>
<accession>X1HFK5</accession>
<comment type="caution">
    <text evidence="1">The sequence shown here is derived from an EMBL/GenBank/DDBJ whole genome shotgun (WGS) entry which is preliminary data.</text>
</comment>
<feature type="non-terminal residue" evidence="1">
    <location>
        <position position="298"/>
    </location>
</feature>
<proteinExistence type="predicted"/>
<sequence length="298" mass="34556">MGAVQWLLKKITKVFGRNTNSLFYVLLYREILKEINEITKNEEDSVILLREIGKKAATESCERHTAVFKWMPGSPRKVIEYFELLWVVVFGKELEEGDLTYEELPKEGSKYNDYIVKIKSCPLCAGYGVDDEDTFNFQKLSNKDTEGLACGLTGMLESVANFILKIKRSDYRINIQEQKCLAKGEESLQFACKIYDSLEWKELNSVRIQDKIKSGVKFEESLEEDVVQETKLDIIDKLQEVLSLDKIEELFDEPLEGIKSKVAEIIEDKLNLNPEHFFDYFKNYEDDLLRIIGYLAVH</sequence>
<reference evidence="1" key="1">
    <citation type="journal article" date="2014" name="Front. Microbiol.">
        <title>High frequency of phylogenetically diverse reductive dehalogenase-homologous genes in deep subseafloor sedimentary metagenomes.</title>
        <authorList>
            <person name="Kawai M."/>
            <person name="Futagami T."/>
            <person name="Toyoda A."/>
            <person name="Takaki Y."/>
            <person name="Nishi S."/>
            <person name="Hori S."/>
            <person name="Arai W."/>
            <person name="Tsubouchi T."/>
            <person name="Morono Y."/>
            <person name="Uchiyama I."/>
            <person name="Ito T."/>
            <person name="Fujiyama A."/>
            <person name="Inagaki F."/>
            <person name="Takami H."/>
        </authorList>
    </citation>
    <scope>NUCLEOTIDE SEQUENCE</scope>
    <source>
        <strain evidence="1">Expedition CK06-06</strain>
    </source>
</reference>
<dbReference type="EMBL" id="BARU01010005">
    <property type="protein sequence ID" value="GAH44078.1"/>
    <property type="molecule type" value="Genomic_DNA"/>
</dbReference>
<dbReference type="AlphaFoldDB" id="X1HFK5"/>
<gene>
    <name evidence="1" type="ORF">S03H2_19184</name>
</gene>
<protein>
    <submittedName>
        <fullName evidence="1">Uncharacterized protein</fullName>
    </submittedName>
</protein>
<name>X1HFK5_9ZZZZ</name>
<evidence type="ECO:0000313" key="1">
    <source>
        <dbReference type="EMBL" id="GAH44078.1"/>
    </source>
</evidence>